<proteinExistence type="predicted"/>
<evidence type="ECO:0000313" key="2">
    <source>
        <dbReference type="Proteomes" id="UP000316621"/>
    </source>
</evidence>
<dbReference type="AlphaFoldDB" id="A0A4Y7L731"/>
<keyword evidence="2" id="KW-1185">Reference proteome</keyword>
<accession>A0A4Y7L731</accession>
<reference evidence="1 2" key="1">
    <citation type="journal article" date="2018" name="Science">
        <title>The opium poppy genome and morphinan production.</title>
        <authorList>
            <person name="Guo L."/>
            <person name="Winzer T."/>
            <person name="Yang X."/>
            <person name="Li Y."/>
            <person name="Ning Z."/>
            <person name="He Z."/>
            <person name="Teodor R."/>
            <person name="Lu Y."/>
            <person name="Bowser T.A."/>
            <person name="Graham I.A."/>
            <person name="Ye K."/>
        </authorList>
    </citation>
    <scope>NUCLEOTIDE SEQUENCE [LARGE SCALE GENOMIC DNA]</scope>
    <source>
        <strain evidence="2">cv. HN1</strain>
        <tissue evidence="1">Leaves</tissue>
    </source>
</reference>
<organism evidence="1 2">
    <name type="scientific">Papaver somniferum</name>
    <name type="common">Opium poppy</name>
    <dbReference type="NCBI Taxonomy" id="3469"/>
    <lineage>
        <taxon>Eukaryota</taxon>
        <taxon>Viridiplantae</taxon>
        <taxon>Streptophyta</taxon>
        <taxon>Embryophyta</taxon>
        <taxon>Tracheophyta</taxon>
        <taxon>Spermatophyta</taxon>
        <taxon>Magnoliopsida</taxon>
        <taxon>Ranunculales</taxon>
        <taxon>Papaveraceae</taxon>
        <taxon>Papaveroideae</taxon>
        <taxon>Papaver</taxon>
    </lineage>
</organism>
<dbReference type="Proteomes" id="UP000316621">
    <property type="component" value="Chromosome 10"/>
</dbReference>
<gene>
    <name evidence="1" type="ORF">C5167_042764</name>
</gene>
<dbReference type="Gramene" id="RZC80191">
    <property type="protein sequence ID" value="RZC80191"/>
    <property type="gene ID" value="C5167_042764"/>
</dbReference>
<protein>
    <submittedName>
        <fullName evidence="1">Uncharacterized protein</fullName>
    </submittedName>
</protein>
<name>A0A4Y7L731_PAPSO</name>
<sequence length="148" mass="17281">MQRYRVKDSWFKKYTTTRLPWSSHEIPFWKPLLCFDSGVILLDTGGKELLLFDPTTERVRSVVVRDITAMYSNRESYFETIASLGSTTYLERKITDETAKNPKRQRFRIASGWTLVFTTMLQVQMQGPPSRVIEKDHVQLGILDNMAR</sequence>
<evidence type="ECO:0000313" key="1">
    <source>
        <dbReference type="EMBL" id="RZC80191.1"/>
    </source>
</evidence>
<dbReference type="EMBL" id="CM010724">
    <property type="protein sequence ID" value="RZC80191.1"/>
    <property type="molecule type" value="Genomic_DNA"/>
</dbReference>